<reference evidence="9" key="1">
    <citation type="submission" date="2023-03" db="EMBL/GenBank/DDBJ databases">
        <title>Multiphase analysis and comparison of six strains from genera Psychromarinibacter, Lutimaribacter, and Maritimibacter, including a novel species: Psychromarinibacter sediminicola sp. nov.</title>
        <authorList>
            <person name="Wang Y.-H."/>
            <person name="Ye M.-Q."/>
            <person name="Du Z.-J."/>
        </authorList>
    </citation>
    <scope>NUCLEOTIDE SEQUENCE</scope>
    <source>
        <strain evidence="9">C21-152</strain>
    </source>
</reference>
<dbReference type="AlphaFoldDB" id="A0AAE3NXP0"/>
<feature type="transmembrane region" description="Helical" evidence="8">
    <location>
        <begin position="73"/>
        <end position="96"/>
    </location>
</feature>
<keyword evidence="3" id="KW-0813">Transport</keyword>
<comment type="subcellular location">
    <subcellularLocation>
        <location evidence="1">Cell membrane</location>
        <topology evidence="1">Multi-pass membrane protein</topology>
    </subcellularLocation>
</comment>
<comment type="similarity">
    <text evidence="2">Belongs to the binding-protein-dependent transport system permease family. FecCD subfamily.</text>
</comment>
<evidence type="ECO:0000256" key="6">
    <source>
        <dbReference type="ARBA" id="ARBA00022989"/>
    </source>
</evidence>
<dbReference type="EMBL" id="JARGYC010000054">
    <property type="protein sequence ID" value="MDF0602552.1"/>
    <property type="molecule type" value="Genomic_DNA"/>
</dbReference>
<keyword evidence="6 8" id="KW-1133">Transmembrane helix</keyword>
<gene>
    <name evidence="9" type="ORF">P1J78_17575</name>
</gene>
<dbReference type="SUPFAM" id="SSF81345">
    <property type="entry name" value="ABC transporter involved in vitamin B12 uptake, BtuC"/>
    <property type="match status" value="1"/>
</dbReference>
<dbReference type="InterPro" id="IPR000522">
    <property type="entry name" value="ABC_transptr_permease_BtuC"/>
</dbReference>
<evidence type="ECO:0000313" key="10">
    <source>
        <dbReference type="Proteomes" id="UP001220964"/>
    </source>
</evidence>
<comment type="caution">
    <text evidence="9">The sequence shown here is derived from an EMBL/GenBank/DDBJ whole genome shotgun (WGS) entry which is preliminary data.</text>
</comment>
<dbReference type="Proteomes" id="UP001220964">
    <property type="component" value="Unassembled WGS sequence"/>
</dbReference>
<keyword evidence="10" id="KW-1185">Reference proteome</keyword>
<name>A0AAE3NXP0_9RHOB</name>
<feature type="transmembrane region" description="Helical" evidence="8">
    <location>
        <begin position="102"/>
        <end position="121"/>
    </location>
</feature>
<dbReference type="GO" id="GO:0033214">
    <property type="term" value="P:siderophore-iron import into cell"/>
    <property type="evidence" value="ECO:0007669"/>
    <property type="project" value="TreeGrafter"/>
</dbReference>
<evidence type="ECO:0000313" key="9">
    <source>
        <dbReference type="EMBL" id="MDF0602552.1"/>
    </source>
</evidence>
<evidence type="ECO:0000256" key="7">
    <source>
        <dbReference type="ARBA" id="ARBA00023136"/>
    </source>
</evidence>
<feature type="transmembrane region" description="Helical" evidence="8">
    <location>
        <begin position="128"/>
        <end position="149"/>
    </location>
</feature>
<dbReference type="GO" id="GO:0022857">
    <property type="term" value="F:transmembrane transporter activity"/>
    <property type="evidence" value="ECO:0007669"/>
    <property type="project" value="InterPro"/>
</dbReference>
<evidence type="ECO:0000256" key="4">
    <source>
        <dbReference type="ARBA" id="ARBA00022475"/>
    </source>
</evidence>
<evidence type="ECO:0000256" key="2">
    <source>
        <dbReference type="ARBA" id="ARBA00007935"/>
    </source>
</evidence>
<organism evidence="9 10">
    <name type="scientific">Psychromarinibacter sediminicola</name>
    <dbReference type="NCBI Taxonomy" id="3033385"/>
    <lineage>
        <taxon>Bacteria</taxon>
        <taxon>Pseudomonadati</taxon>
        <taxon>Pseudomonadota</taxon>
        <taxon>Alphaproteobacteria</taxon>
        <taxon>Rhodobacterales</taxon>
        <taxon>Paracoccaceae</taxon>
        <taxon>Psychromarinibacter</taxon>
    </lineage>
</organism>
<dbReference type="Pfam" id="PF01032">
    <property type="entry name" value="FecCD"/>
    <property type="match status" value="1"/>
</dbReference>
<feature type="transmembrane region" description="Helical" evidence="8">
    <location>
        <begin position="262"/>
        <end position="282"/>
    </location>
</feature>
<dbReference type="PANTHER" id="PTHR30472">
    <property type="entry name" value="FERRIC ENTEROBACTIN TRANSPORT SYSTEM PERMEASE PROTEIN"/>
    <property type="match status" value="1"/>
</dbReference>
<keyword evidence="7 8" id="KW-0472">Membrane</keyword>
<sequence length="314" mass="32281">MADRRLLALGGLLALVTALFLLWGVRAPYGFILSLRAEKLFALILVGAATGAATVIFQTVAANRLLTPGIVGFDALFVFIQTGLVMALGGIGFSALPAMPKFLAEAACLTAAAMALFGTLFRKGAEDIIRMILTGVILGVLLRGLAGFAQRLLEPSEFAVVQQASIASFNTVDDGQAGIAAAVLTLALLAAWRMAPALDAAALGRTKARTLGLDHNRLVLAALGIVALLVSVSTALVGPVTFLGLLAASLAHAALRAHRHAVLIPAAALIGAAILVAGQTVFERVLGLQSALAIVVEFAGGLLFLALVLRRQPA</sequence>
<evidence type="ECO:0000256" key="1">
    <source>
        <dbReference type="ARBA" id="ARBA00004651"/>
    </source>
</evidence>
<accession>A0AAE3NXP0</accession>
<dbReference type="GO" id="GO:0005886">
    <property type="term" value="C:plasma membrane"/>
    <property type="evidence" value="ECO:0007669"/>
    <property type="project" value="UniProtKB-SubCell"/>
</dbReference>
<dbReference type="Gene3D" id="1.10.3470.10">
    <property type="entry name" value="ABC transporter involved in vitamin B12 uptake, BtuC"/>
    <property type="match status" value="1"/>
</dbReference>
<proteinExistence type="inferred from homology"/>
<keyword evidence="4" id="KW-1003">Cell membrane</keyword>
<dbReference type="RefSeq" id="WP_275568680.1">
    <property type="nucleotide sequence ID" value="NZ_JARGYC010000054.1"/>
</dbReference>
<protein>
    <submittedName>
        <fullName evidence="9">Iron chelate uptake ABC transporter family permease subunit</fullName>
    </submittedName>
</protein>
<dbReference type="PANTHER" id="PTHR30472:SF19">
    <property type="entry name" value="PETROBACTIN IMPORT SYSTEM PERMEASE PROTEIN YCLO"/>
    <property type="match status" value="1"/>
</dbReference>
<evidence type="ECO:0000256" key="3">
    <source>
        <dbReference type="ARBA" id="ARBA00022448"/>
    </source>
</evidence>
<evidence type="ECO:0000256" key="5">
    <source>
        <dbReference type="ARBA" id="ARBA00022692"/>
    </source>
</evidence>
<feature type="transmembrane region" description="Helical" evidence="8">
    <location>
        <begin position="40"/>
        <end position="61"/>
    </location>
</feature>
<evidence type="ECO:0000256" key="8">
    <source>
        <dbReference type="SAM" id="Phobius"/>
    </source>
</evidence>
<keyword evidence="5 8" id="KW-0812">Transmembrane</keyword>
<dbReference type="InterPro" id="IPR037294">
    <property type="entry name" value="ABC_BtuC-like"/>
</dbReference>
<feature type="transmembrane region" description="Helical" evidence="8">
    <location>
        <begin position="288"/>
        <end position="309"/>
    </location>
</feature>